<feature type="region of interest" description="Disordered" evidence="2">
    <location>
        <begin position="80"/>
        <end position="121"/>
    </location>
</feature>
<feature type="compositionally biased region" description="Polar residues" evidence="2">
    <location>
        <begin position="537"/>
        <end position="559"/>
    </location>
</feature>
<gene>
    <name evidence="3" type="ORF">SI65_07137</name>
</gene>
<feature type="coiled-coil region" evidence="1">
    <location>
        <begin position="338"/>
        <end position="372"/>
    </location>
</feature>
<feature type="compositionally biased region" description="Basic and acidic residues" evidence="2">
    <location>
        <begin position="92"/>
        <end position="101"/>
    </location>
</feature>
<keyword evidence="1" id="KW-0175">Coiled coil</keyword>
<dbReference type="EMBL" id="JXNT01000008">
    <property type="protein sequence ID" value="ODM17462.1"/>
    <property type="molecule type" value="Genomic_DNA"/>
</dbReference>
<evidence type="ECO:0000256" key="1">
    <source>
        <dbReference type="SAM" id="Coils"/>
    </source>
</evidence>
<evidence type="ECO:0000256" key="2">
    <source>
        <dbReference type="SAM" id="MobiDB-lite"/>
    </source>
</evidence>
<name>A0A1E3B923_ASPCR</name>
<feature type="compositionally biased region" description="Low complexity" evidence="2">
    <location>
        <begin position="472"/>
        <end position="502"/>
    </location>
</feature>
<comment type="caution">
    <text evidence="3">The sequence shown here is derived from an EMBL/GenBank/DDBJ whole genome shotgun (WGS) entry which is preliminary data.</text>
</comment>
<feature type="compositionally biased region" description="Polar residues" evidence="2">
    <location>
        <begin position="155"/>
        <end position="164"/>
    </location>
</feature>
<organism evidence="3 4">
    <name type="scientific">Aspergillus cristatus</name>
    <name type="common">Chinese Fuzhuan brick tea-fermentation fungus</name>
    <name type="synonym">Eurotium cristatum</name>
    <dbReference type="NCBI Taxonomy" id="573508"/>
    <lineage>
        <taxon>Eukaryota</taxon>
        <taxon>Fungi</taxon>
        <taxon>Dikarya</taxon>
        <taxon>Ascomycota</taxon>
        <taxon>Pezizomycotina</taxon>
        <taxon>Eurotiomycetes</taxon>
        <taxon>Eurotiomycetidae</taxon>
        <taxon>Eurotiales</taxon>
        <taxon>Aspergillaceae</taxon>
        <taxon>Aspergillus</taxon>
        <taxon>Aspergillus subgen. Aspergillus</taxon>
    </lineage>
</organism>
<reference evidence="3 4" key="1">
    <citation type="journal article" date="2016" name="BMC Genomics">
        <title>Comparative genomic and transcriptomic analyses of the Fuzhuan brick tea-fermentation fungus Aspergillus cristatus.</title>
        <authorList>
            <person name="Ge Y."/>
            <person name="Wang Y."/>
            <person name="Liu Y."/>
            <person name="Tan Y."/>
            <person name="Ren X."/>
            <person name="Zhang X."/>
            <person name="Hyde K.D."/>
            <person name="Liu Y."/>
            <person name="Liu Z."/>
        </authorList>
    </citation>
    <scope>NUCLEOTIDE SEQUENCE [LARGE SCALE GENOMIC DNA]</scope>
    <source>
        <strain evidence="3 4">GZAAS20.1005</strain>
    </source>
</reference>
<protein>
    <submittedName>
        <fullName evidence="3">Uncharacterized protein</fullName>
    </submittedName>
</protein>
<accession>A0A1E3B923</accession>
<sequence>MEDASSSRLPEVDTPEGSTGGDDNQGQTPAAKGQTVKDRKCQYCQQSFTSSSLGRHLDQFLFKKKPDGIHNVEEIRRIRSGITRRQARTSTGKRDTPERITAKGQSDPYGAGENNGRSRDGQVRMMFNTPTWHATGVINDIPNPNNPQDGAARYTPSQSRTGSINLPDYASRNASSQNPDTMRALELALREVLDNIRAATSRMRPRISPFDFDIQSQTFPSLCLQLLPPPPSLFSATPFPSSSSFPLEPPGAEHLEIVRQALRAKIAQWQSDQLSADATNNSQSGKFGMGMDSSMITRGVQQHEDMSLRHLELAYKHWMSLPPEEKDSVWQLEITRAFAREMDRRKSLDEQLARVQQEANQLRAQVERLGSCQWPREFALFPPDTLPLPRDVARELDAKESHLNPHSPRWDYENVVAKWKRVVMHDRSMGRVGVGYSNPVLDENDNSPEQSKRRMGDESNHSRSKSMQGARASSPENQQSPQPGGQSASSSSQYRSPYLESSRSPVAGGPPAKRARLMNGNGNGNGPEGPAAPSPNQSGPSASHSWNSHHQPQPLTVSNLAAPSAPTPSPSNSGT</sequence>
<feature type="region of interest" description="Disordered" evidence="2">
    <location>
        <begin position="431"/>
        <end position="575"/>
    </location>
</feature>
<proteinExistence type="predicted"/>
<feature type="region of interest" description="Disordered" evidence="2">
    <location>
        <begin position="145"/>
        <end position="178"/>
    </location>
</feature>
<dbReference type="OrthoDB" id="3905365at2759"/>
<evidence type="ECO:0000313" key="4">
    <source>
        <dbReference type="Proteomes" id="UP000094569"/>
    </source>
</evidence>
<keyword evidence="4" id="KW-1185">Reference proteome</keyword>
<evidence type="ECO:0000313" key="3">
    <source>
        <dbReference type="EMBL" id="ODM17462.1"/>
    </source>
</evidence>
<dbReference type="Proteomes" id="UP000094569">
    <property type="component" value="Unassembled WGS sequence"/>
</dbReference>
<dbReference type="AlphaFoldDB" id="A0A1E3B923"/>
<feature type="region of interest" description="Disordered" evidence="2">
    <location>
        <begin position="1"/>
        <end position="40"/>
    </location>
</feature>
<feature type="compositionally biased region" description="Basic and acidic residues" evidence="2">
    <location>
        <begin position="450"/>
        <end position="461"/>
    </location>
</feature>
<dbReference type="STRING" id="573508.A0A1E3B923"/>
<dbReference type="VEuPathDB" id="FungiDB:SI65_07137"/>